<proteinExistence type="predicted"/>
<evidence type="ECO:0000313" key="2">
    <source>
        <dbReference type="Proteomes" id="UP000663853"/>
    </source>
</evidence>
<gene>
    <name evidence="1" type="ORF">RDB_LOCUS163947</name>
</gene>
<protein>
    <submittedName>
        <fullName evidence="1">Uncharacterized protein</fullName>
    </submittedName>
</protein>
<comment type="caution">
    <text evidence="1">The sequence shown here is derived from an EMBL/GenBank/DDBJ whole genome shotgun (WGS) entry which is preliminary data.</text>
</comment>
<organism evidence="1 2">
    <name type="scientific">Rhizoctonia solani</name>
    <dbReference type="NCBI Taxonomy" id="456999"/>
    <lineage>
        <taxon>Eukaryota</taxon>
        <taxon>Fungi</taxon>
        <taxon>Dikarya</taxon>
        <taxon>Basidiomycota</taxon>
        <taxon>Agaricomycotina</taxon>
        <taxon>Agaricomycetes</taxon>
        <taxon>Cantharellales</taxon>
        <taxon>Ceratobasidiaceae</taxon>
        <taxon>Rhizoctonia</taxon>
    </lineage>
</organism>
<sequence length="616" mass="70274">MSNPAHSHWGPPLEQYTPYYNEAAAHHRIEFTHDLIAPAEEGFDAIFKIAQETDESKIEILARQVTLQMLRSVMILSYAASGLVYYARPLLIRGSIRLMKTVRPDQTASPFAYEYGYLCFNIVKIALGVCLLERSNLRCLARLVELIKEEPNDSVQSILAGYCSNVIMVEISESTAGEGCCDWMFGWADPPAGRKYSEPLITRPDTLDLINILWEDRKVFFRALLSTYTPGTSIILLLLWQYVRRERILQETLFQTSLVKIFLDLTRRFTLVAMPDDYIIVIRASNDAKENYAKWQDSKAVDEEDSRNIINAYIKGIPPVERTVYRQLVLAAYRFLPYFVLQIILPGTEDLFPQLVGTMLGRLWDMILWEELDHDIMIVDVIATGLLDILDLPQRLEQQSPVILEILQTMVQNNALGLAGFAIQRLDLTKVTKEGTIWNDSGMQFRHTVLSMATVLVQAVPPGVIPDYFHEHVAEWLKHVQHNDFLLGIVDDSADAISALKFRRELLWNTIEKLGQGDDVLYLNGILMKVNCGYARCPDPAWSTMPNFGLDYRRRSKTSQGIMPEAINLSGQYIKKEWGYCLKIGRSGEGNRRSFQVQMTPLRYFGEPPNPRALHA</sequence>
<reference evidence="1" key="1">
    <citation type="submission" date="2021-01" db="EMBL/GenBank/DDBJ databases">
        <authorList>
            <person name="Kaushik A."/>
        </authorList>
    </citation>
    <scope>NUCLEOTIDE SEQUENCE</scope>
    <source>
        <strain evidence="1">AG6-10EEA</strain>
    </source>
</reference>
<name>A0A8H3DJ73_9AGAM</name>
<dbReference type="EMBL" id="CAJMXA010003951">
    <property type="protein sequence ID" value="CAE6528496.1"/>
    <property type="molecule type" value="Genomic_DNA"/>
</dbReference>
<evidence type="ECO:0000313" key="1">
    <source>
        <dbReference type="EMBL" id="CAE6528496.1"/>
    </source>
</evidence>
<dbReference type="Proteomes" id="UP000663853">
    <property type="component" value="Unassembled WGS sequence"/>
</dbReference>
<accession>A0A8H3DJ73</accession>
<dbReference type="AlphaFoldDB" id="A0A8H3DJ73"/>